<name>A0AA87RIT1_9MICO</name>
<gene>
    <name evidence="2" type="ORF">ABA31_14840</name>
</gene>
<organism evidence="2 3">
    <name type="scientific">Agrococcus baldri</name>
    <dbReference type="NCBI Taxonomy" id="153730"/>
    <lineage>
        <taxon>Bacteria</taxon>
        <taxon>Bacillati</taxon>
        <taxon>Actinomycetota</taxon>
        <taxon>Actinomycetes</taxon>
        <taxon>Micrococcales</taxon>
        <taxon>Microbacteriaceae</taxon>
        <taxon>Agrococcus</taxon>
    </lineage>
</organism>
<reference evidence="2 3" key="1">
    <citation type="submission" date="2019-07" db="EMBL/GenBank/DDBJ databases">
        <title>Whole genome shotgun sequence of Agrococcus baldri NBRC 103055.</title>
        <authorList>
            <person name="Hosoyama A."/>
            <person name="Uohara A."/>
            <person name="Ohji S."/>
            <person name="Ichikawa N."/>
        </authorList>
    </citation>
    <scope>NUCLEOTIDE SEQUENCE [LARGE SCALE GENOMIC DNA]</scope>
    <source>
        <strain evidence="2 3">NBRC 103055</strain>
    </source>
</reference>
<dbReference type="RefSeq" id="WP_146794137.1">
    <property type="nucleotide sequence ID" value="NZ_BJUU01000007.1"/>
</dbReference>
<keyword evidence="1" id="KW-0472">Membrane</keyword>
<keyword evidence="3" id="KW-1185">Reference proteome</keyword>
<evidence type="ECO:0000313" key="2">
    <source>
        <dbReference type="EMBL" id="GEK80133.1"/>
    </source>
</evidence>
<keyword evidence="1" id="KW-1133">Transmembrane helix</keyword>
<dbReference type="EMBL" id="BJUU01000007">
    <property type="protein sequence ID" value="GEK80133.1"/>
    <property type="molecule type" value="Genomic_DNA"/>
</dbReference>
<comment type="caution">
    <text evidence="2">The sequence shown here is derived from an EMBL/GenBank/DDBJ whole genome shotgun (WGS) entry which is preliminary data.</text>
</comment>
<evidence type="ECO:0000313" key="3">
    <source>
        <dbReference type="Proteomes" id="UP000321749"/>
    </source>
</evidence>
<accession>A0AA87RIT1</accession>
<dbReference type="Proteomes" id="UP000321749">
    <property type="component" value="Unassembled WGS sequence"/>
</dbReference>
<sequence length="101" mass="11637">MELDWSRADLGLGLAVVPIWFALWAAIVLMVYLLEWLPGAIRAWLVKRRRAHMERRLEAQSNHLKKQILELAEIISASRDEASESMLRAHFMTTGRLPDAK</sequence>
<feature type="transmembrane region" description="Helical" evidence="1">
    <location>
        <begin position="20"/>
        <end position="45"/>
    </location>
</feature>
<proteinExistence type="predicted"/>
<protein>
    <submittedName>
        <fullName evidence="2">Uncharacterized protein</fullName>
    </submittedName>
</protein>
<keyword evidence="1" id="KW-0812">Transmembrane</keyword>
<evidence type="ECO:0000256" key="1">
    <source>
        <dbReference type="SAM" id="Phobius"/>
    </source>
</evidence>
<dbReference type="AlphaFoldDB" id="A0AA87RIT1"/>